<dbReference type="AlphaFoldDB" id="A0A1G9G8Q8"/>
<dbReference type="Proteomes" id="UP000199107">
    <property type="component" value="Unassembled WGS sequence"/>
</dbReference>
<dbReference type="SUPFAM" id="SSF53448">
    <property type="entry name" value="Nucleotide-diphospho-sugar transferases"/>
    <property type="match status" value="1"/>
</dbReference>
<dbReference type="GO" id="GO:0016758">
    <property type="term" value="F:hexosyltransferase activity"/>
    <property type="evidence" value="ECO:0007669"/>
    <property type="project" value="TreeGrafter"/>
</dbReference>
<keyword evidence="6" id="KW-0997">Cell inner membrane</keyword>
<evidence type="ECO:0000256" key="12">
    <source>
        <dbReference type="SAM" id="Phobius"/>
    </source>
</evidence>
<evidence type="ECO:0000256" key="8">
    <source>
        <dbReference type="ARBA" id="ARBA00022679"/>
    </source>
</evidence>
<feature type="transmembrane region" description="Helical" evidence="12">
    <location>
        <begin position="544"/>
        <end position="562"/>
    </location>
</feature>
<keyword evidence="8 14" id="KW-0808">Transferase</keyword>
<dbReference type="GO" id="GO:0005886">
    <property type="term" value="C:plasma membrane"/>
    <property type="evidence" value="ECO:0007669"/>
    <property type="project" value="UniProtKB-SubCell"/>
</dbReference>
<evidence type="ECO:0000256" key="5">
    <source>
        <dbReference type="ARBA" id="ARBA00022475"/>
    </source>
</evidence>
<name>A0A1G9G8Q8_9GAMM</name>
<dbReference type="PANTHER" id="PTHR43867">
    <property type="entry name" value="CELLULOSE SYNTHASE CATALYTIC SUBUNIT A [UDP-FORMING]"/>
    <property type="match status" value="1"/>
</dbReference>
<evidence type="ECO:0000313" key="14">
    <source>
        <dbReference type="EMBL" id="SDK96935.1"/>
    </source>
</evidence>
<feature type="transmembrane region" description="Helical" evidence="12">
    <location>
        <begin position="52"/>
        <end position="83"/>
    </location>
</feature>
<dbReference type="CDD" id="cd04191">
    <property type="entry name" value="Glucan_BSP_MdoH"/>
    <property type="match status" value="1"/>
</dbReference>
<dbReference type="OrthoDB" id="9775281at2"/>
<evidence type="ECO:0000256" key="7">
    <source>
        <dbReference type="ARBA" id="ARBA00022676"/>
    </source>
</evidence>
<comment type="similarity">
    <text evidence="3">Belongs to the glycosyltransferase 2 family. OpgH subfamily.</text>
</comment>
<evidence type="ECO:0000256" key="1">
    <source>
        <dbReference type="ARBA" id="ARBA00004429"/>
    </source>
</evidence>
<evidence type="ECO:0000313" key="15">
    <source>
        <dbReference type="Proteomes" id="UP000199107"/>
    </source>
</evidence>
<dbReference type="PANTHER" id="PTHR43867:SF5">
    <property type="entry name" value="GLUCANS BIOSYNTHESIS GLUCOSYLTRANSFERASE H"/>
    <property type="match status" value="1"/>
</dbReference>
<organism evidence="14 15">
    <name type="scientific">Franzmannia pantelleriensis</name>
    <dbReference type="NCBI Taxonomy" id="48727"/>
    <lineage>
        <taxon>Bacteria</taxon>
        <taxon>Pseudomonadati</taxon>
        <taxon>Pseudomonadota</taxon>
        <taxon>Gammaproteobacteria</taxon>
        <taxon>Oceanospirillales</taxon>
        <taxon>Halomonadaceae</taxon>
        <taxon>Franzmannia</taxon>
    </lineage>
</organism>
<feature type="domain" description="Glycosyltransferase 2-like" evidence="13">
    <location>
        <begin position="206"/>
        <end position="396"/>
    </location>
</feature>
<dbReference type="EMBL" id="FNGH01000002">
    <property type="protein sequence ID" value="SDK96935.1"/>
    <property type="molecule type" value="Genomic_DNA"/>
</dbReference>
<keyword evidence="10 12" id="KW-1133">Transmembrane helix</keyword>
<feature type="transmembrane region" description="Helical" evidence="12">
    <location>
        <begin position="475"/>
        <end position="498"/>
    </location>
</feature>
<dbReference type="InterPro" id="IPR001173">
    <property type="entry name" value="Glyco_trans_2-like"/>
</dbReference>
<evidence type="ECO:0000256" key="3">
    <source>
        <dbReference type="ARBA" id="ARBA00009337"/>
    </source>
</evidence>
<dbReference type="NCBIfam" id="NF003958">
    <property type="entry name" value="PRK05454.2-1"/>
    <property type="match status" value="1"/>
</dbReference>
<comment type="pathway">
    <text evidence="2">Glycan metabolism; osmoregulated periplasmic glucan (OPG) biosynthesis.</text>
</comment>
<evidence type="ECO:0000256" key="9">
    <source>
        <dbReference type="ARBA" id="ARBA00022692"/>
    </source>
</evidence>
<evidence type="ECO:0000256" key="4">
    <source>
        <dbReference type="ARBA" id="ARBA00020585"/>
    </source>
</evidence>
<evidence type="ECO:0000256" key="11">
    <source>
        <dbReference type="ARBA" id="ARBA00023136"/>
    </source>
</evidence>
<evidence type="ECO:0000256" key="10">
    <source>
        <dbReference type="ARBA" id="ARBA00022989"/>
    </source>
</evidence>
<dbReference type="Gene3D" id="3.90.550.10">
    <property type="entry name" value="Spore Coat Polysaccharide Biosynthesis Protein SpsA, Chain A"/>
    <property type="match status" value="1"/>
</dbReference>
<dbReference type="InterPro" id="IPR029044">
    <property type="entry name" value="Nucleotide-diphossugar_trans"/>
</dbReference>
<keyword evidence="7" id="KW-0328">Glycosyltransferase</keyword>
<keyword evidence="11 12" id="KW-0472">Membrane</keyword>
<evidence type="ECO:0000256" key="2">
    <source>
        <dbReference type="ARBA" id="ARBA00005001"/>
    </source>
</evidence>
<feature type="transmembrane region" description="Helical" evidence="12">
    <location>
        <begin position="428"/>
        <end position="455"/>
    </location>
</feature>
<dbReference type="STRING" id="48727.SAMN05192555_10260"/>
<reference evidence="15" key="1">
    <citation type="submission" date="2016-10" db="EMBL/GenBank/DDBJ databases">
        <authorList>
            <person name="Varghese N."/>
            <person name="Submissions S."/>
        </authorList>
    </citation>
    <scope>NUCLEOTIDE SEQUENCE [LARGE SCALE GENOMIC DNA]</scope>
    <source>
        <strain evidence="15">AAP</strain>
    </source>
</reference>
<dbReference type="RefSeq" id="WP_089656928.1">
    <property type="nucleotide sequence ID" value="NZ_FNGH01000002.1"/>
</dbReference>
<protein>
    <recommendedName>
        <fullName evidence="4">Glucans biosynthesis glucosyltransferase H</fullName>
    </recommendedName>
</protein>
<evidence type="ECO:0000256" key="6">
    <source>
        <dbReference type="ARBA" id="ARBA00022519"/>
    </source>
</evidence>
<evidence type="ECO:0000259" key="13">
    <source>
        <dbReference type="Pfam" id="PF13632"/>
    </source>
</evidence>
<keyword evidence="15" id="KW-1185">Reference proteome</keyword>
<dbReference type="NCBIfam" id="NF003962">
    <property type="entry name" value="PRK05454.2-5"/>
    <property type="match status" value="1"/>
</dbReference>
<keyword evidence="5" id="KW-1003">Cell membrane</keyword>
<dbReference type="Pfam" id="PF13632">
    <property type="entry name" value="Glyco_trans_2_3"/>
    <property type="match status" value="1"/>
</dbReference>
<keyword evidence="9 12" id="KW-0812">Transmembrane</keyword>
<proteinExistence type="inferred from homology"/>
<gene>
    <name evidence="14" type="ORF">SAMN05192555_10260</name>
</gene>
<dbReference type="InterPro" id="IPR050321">
    <property type="entry name" value="Glycosyltr_2/OpgH_subfam"/>
</dbReference>
<comment type="subcellular location">
    <subcellularLocation>
        <location evidence="1">Cell inner membrane</location>
        <topology evidence="1">Multi-pass membrane protein</topology>
    </subcellularLocation>
</comment>
<sequence length="645" mass="71280">MSGTPMSYADPAPRQPMLWLRRLALVALVLASTALGVATMFRILHDGGLSVLQVAVLGLFAITFGWIALAFWTALIGFVLSLARRDPLSLARQAPSAIAPLTSRTALVMPIYHEDPARTLAGLEATCRDLLANAPHDLHGRVEAFVLSDSRDEAIADAERRHVSALQQRLAGQLEVHYRRRSDNTARKAGNLAEFCRRWGRRYDYLVVLDADSVMGGKSLLQMITAMQRDPALGLLQTVPIPIRQNTLFGRFTQFAAALYSPMLATGQAFWQGDCANYWGHNAILRTRAFMAHCGLPELPGRPPLGGDIMSHDFVEAALMRRAGWRVRLEVCLTESFEELPGNLLDYAKRDRRWTQGNLQHLRLLATSGLHPISRLHFAMGALAYLSSLLWVMMLALSSADAMLSAFRRERFFGDAYQLFPDWPLDTSAMVMPLLALTAAMLLLPKLFGLLLALWQTPAAFGGRWRLSVSALLEMLHAILIAPLMMAYHSAFVLGILAGRSVGWDPQVREGRPVPWRQAFAHTRAATLLGGGWALAMYQFTPNFFWWLTPVWAGLIAAPLLVRLSGSRRLGAWLTHAGLLAVPSEEHPTTLLTRLDNALTEATLAPLGTAATSVPPEQPGEMPVQLLGWRQRSPARHQPPLKDPH</sequence>
<accession>A0A1G9G8Q8</accession>